<keyword evidence="1" id="KW-0812">Transmembrane</keyword>
<evidence type="ECO:0000256" key="1">
    <source>
        <dbReference type="SAM" id="Phobius"/>
    </source>
</evidence>
<proteinExistence type="predicted"/>
<accession>A0A4U5LTK9</accession>
<feature type="transmembrane region" description="Helical" evidence="1">
    <location>
        <begin position="26"/>
        <end position="42"/>
    </location>
</feature>
<organism evidence="2 3">
    <name type="scientific">Steinernema carpocapsae</name>
    <name type="common">Entomopathogenic nematode</name>
    <dbReference type="NCBI Taxonomy" id="34508"/>
    <lineage>
        <taxon>Eukaryota</taxon>
        <taxon>Metazoa</taxon>
        <taxon>Ecdysozoa</taxon>
        <taxon>Nematoda</taxon>
        <taxon>Chromadorea</taxon>
        <taxon>Rhabditida</taxon>
        <taxon>Tylenchina</taxon>
        <taxon>Panagrolaimomorpha</taxon>
        <taxon>Strongyloidoidea</taxon>
        <taxon>Steinernematidae</taxon>
        <taxon>Steinernema</taxon>
    </lineage>
</organism>
<dbReference type="EMBL" id="AZBU02000012">
    <property type="protein sequence ID" value="TKR59408.1"/>
    <property type="molecule type" value="Genomic_DNA"/>
</dbReference>
<keyword evidence="1" id="KW-0472">Membrane</keyword>
<keyword evidence="1" id="KW-1133">Transmembrane helix</keyword>
<keyword evidence="3" id="KW-1185">Reference proteome</keyword>
<protein>
    <submittedName>
        <fullName evidence="2">Uncharacterized protein</fullName>
    </submittedName>
</protein>
<name>A0A4U5LTK9_STECR</name>
<evidence type="ECO:0000313" key="3">
    <source>
        <dbReference type="Proteomes" id="UP000298663"/>
    </source>
</evidence>
<dbReference type="Proteomes" id="UP000298663">
    <property type="component" value="Unassembled WGS sequence"/>
</dbReference>
<evidence type="ECO:0000313" key="2">
    <source>
        <dbReference type="EMBL" id="TKR59408.1"/>
    </source>
</evidence>
<gene>
    <name evidence="2" type="ORF">L596_029082</name>
</gene>
<sequence>MYHENIIRVFVRSRSGRKIGALKKRGNGFIAIVCIFAILGKTRKHKFWRGWIHLHQKQQLRGIQKNGISAILCDF</sequence>
<reference evidence="2 3" key="2">
    <citation type="journal article" date="2019" name="G3 (Bethesda)">
        <title>Hybrid Assembly of the Genome of the Entomopathogenic Nematode Steinernema carpocapsae Identifies the X-Chromosome.</title>
        <authorList>
            <person name="Serra L."/>
            <person name="Macchietto M."/>
            <person name="Macias-Munoz A."/>
            <person name="McGill C.J."/>
            <person name="Rodriguez I.M."/>
            <person name="Rodriguez B."/>
            <person name="Murad R."/>
            <person name="Mortazavi A."/>
        </authorList>
    </citation>
    <scope>NUCLEOTIDE SEQUENCE [LARGE SCALE GENOMIC DNA]</scope>
    <source>
        <strain evidence="2 3">ALL</strain>
    </source>
</reference>
<comment type="caution">
    <text evidence="2">The sequence shown here is derived from an EMBL/GenBank/DDBJ whole genome shotgun (WGS) entry which is preliminary data.</text>
</comment>
<reference evidence="2 3" key="1">
    <citation type="journal article" date="2015" name="Genome Biol.">
        <title>Comparative genomics of Steinernema reveals deeply conserved gene regulatory networks.</title>
        <authorList>
            <person name="Dillman A.R."/>
            <person name="Macchietto M."/>
            <person name="Porter C.F."/>
            <person name="Rogers A."/>
            <person name="Williams B."/>
            <person name="Antoshechkin I."/>
            <person name="Lee M.M."/>
            <person name="Goodwin Z."/>
            <person name="Lu X."/>
            <person name="Lewis E.E."/>
            <person name="Goodrich-Blair H."/>
            <person name="Stock S.P."/>
            <person name="Adams B.J."/>
            <person name="Sternberg P.W."/>
            <person name="Mortazavi A."/>
        </authorList>
    </citation>
    <scope>NUCLEOTIDE SEQUENCE [LARGE SCALE GENOMIC DNA]</scope>
    <source>
        <strain evidence="2 3">ALL</strain>
    </source>
</reference>
<dbReference type="AlphaFoldDB" id="A0A4U5LTK9"/>